<proteinExistence type="predicted"/>
<gene>
    <name evidence="1" type="ORF">FJK96_14625</name>
</gene>
<evidence type="ECO:0000313" key="2">
    <source>
        <dbReference type="Proteomes" id="UP000317728"/>
    </source>
</evidence>
<dbReference type="EMBL" id="CP041150">
    <property type="protein sequence ID" value="QDF73471.1"/>
    <property type="molecule type" value="Genomic_DNA"/>
</dbReference>
<dbReference type="Proteomes" id="UP000317728">
    <property type="component" value="Chromosome"/>
</dbReference>
<dbReference type="AlphaFoldDB" id="A0AB73U906"/>
<accession>A0AB73U906</accession>
<name>A0AB73U906_MYCCH</name>
<protein>
    <recommendedName>
        <fullName evidence="3">Transposase</fullName>
    </recommendedName>
</protein>
<evidence type="ECO:0008006" key="3">
    <source>
        <dbReference type="Google" id="ProtNLM"/>
    </source>
</evidence>
<organism evidence="1 2">
    <name type="scientific">Mycobacteroides chelonae</name>
    <name type="common">Mycobacterium chelonae</name>
    <dbReference type="NCBI Taxonomy" id="1774"/>
    <lineage>
        <taxon>Bacteria</taxon>
        <taxon>Bacillati</taxon>
        <taxon>Actinomycetota</taxon>
        <taxon>Actinomycetes</taxon>
        <taxon>Mycobacteriales</taxon>
        <taxon>Mycobacteriaceae</taxon>
        <taxon>Mycobacteroides</taxon>
    </lineage>
</organism>
<reference evidence="1 2" key="1">
    <citation type="submission" date="2019-06" db="EMBL/GenBank/DDBJ databases">
        <title>Whole geneome sequnce of Mycobacteroides chelonae M77 isolated from bovine milk from Meghalaya, India.</title>
        <authorList>
            <person name="Vise E."/>
            <person name="Das S."/>
            <person name="Garg A."/>
            <person name="Ghatak S."/>
            <person name="Shakuntala I."/>
            <person name="Milton A.A.P."/>
            <person name="Karam A."/>
            <person name="Sanjukta R."/>
            <person name="Puro K."/>
            <person name="Sen A."/>
        </authorList>
    </citation>
    <scope>NUCLEOTIDE SEQUENCE [LARGE SCALE GENOMIC DNA]</scope>
    <source>
        <strain evidence="1 2">M77</strain>
    </source>
</reference>
<evidence type="ECO:0000313" key="1">
    <source>
        <dbReference type="EMBL" id="QDF73471.1"/>
    </source>
</evidence>
<sequence>MAQARTLLVSLYEHVSEVSQNMAKTEHLIRHTPKHSSTHRHHHRRAAAMRRDLYEAHRLIDGIHHRYPTTRDAR</sequence>